<comment type="caution">
    <text evidence="2">The sequence shown here is derived from an EMBL/GenBank/DDBJ whole genome shotgun (WGS) entry which is preliminary data.</text>
</comment>
<dbReference type="eggNOG" id="COG3746">
    <property type="taxonomic scope" value="Bacteria"/>
</dbReference>
<dbReference type="Pfam" id="PF07396">
    <property type="entry name" value="Porin_O_P"/>
    <property type="match status" value="1"/>
</dbReference>
<dbReference type="HOGENOM" id="CLU_668441_0_0_10"/>
<dbReference type="OrthoDB" id="1058127at2"/>
<feature type="chain" id="PRO_5003026616" evidence="1">
    <location>
        <begin position="22"/>
        <end position="440"/>
    </location>
</feature>
<organism evidence="2 3">
    <name type="scientific">Hallella bergensis DSM 17361</name>
    <dbReference type="NCBI Taxonomy" id="585502"/>
    <lineage>
        <taxon>Bacteria</taxon>
        <taxon>Pseudomonadati</taxon>
        <taxon>Bacteroidota</taxon>
        <taxon>Bacteroidia</taxon>
        <taxon>Bacteroidales</taxon>
        <taxon>Prevotellaceae</taxon>
        <taxon>Hallella</taxon>
    </lineage>
</organism>
<evidence type="ECO:0000313" key="2">
    <source>
        <dbReference type="EMBL" id="EFA45055.1"/>
    </source>
</evidence>
<dbReference type="RefSeq" id="WP_007174840.1">
    <property type="nucleotide sequence ID" value="NZ_GG704782.1"/>
</dbReference>
<dbReference type="SUPFAM" id="SSF56935">
    <property type="entry name" value="Porins"/>
    <property type="match status" value="1"/>
</dbReference>
<reference evidence="2 3" key="1">
    <citation type="submission" date="2009-10" db="EMBL/GenBank/DDBJ databases">
        <authorList>
            <person name="Qin X."/>
            <person name="Bachman B."/>
            <person name="Battles P."/>
            <person name="Bell A."/>
            <person name="Bess C."/>
            <person name="Bickham C."/>
            <person name="Chaboub L."/>
            <person name="Chen D."/>
            <person name="Coyle M."/>
            <person name="Deiros D.R."/>
            <person name="Dinh H."/>
            <person name="Forbes L."/>
            <person name="Fowler G."/>
            <person name="Francisco L."/>
            <person name="Fu Q."/>
            <person name="Gubbala S."/>
            <person name="Hale W."/>
            <person name="Han Y."/>
            <person name="Hemphill L."/>
            <person name="Highlander S.K."/>
            <person name="Hirani K."/>
            <person name="Hogues M."/>
            <person name="Jackson L."/>
            <person name="Jakkamsetti A."/>
            <person name="Javaid M."/>
            <person name="Jiang H."/>
            <person name="Korchina V."/>
            <person name="Kovar C."/>
            <person name="Lara F."/>
            <person name="Lee S."/>
            <person name="Mata R."/>
            <person name="Mathew T."/>
            <person name="Moen C."/>
            <person name="Morales K."/>
            <person name="Munidasa M."/>
            <person name="Nazareth L."/>
            <person name="Ngo R."/>
            <person name="Nguyen L."/>
            <person name="Okwuonu G."/>
            <person name="Ongeri F."/>
            <person name="Patil S."/>
            <person name="Petrosino J."/>
            <person name="Pham C."/>
            <person name="Pham P."/>
            <person name="Pu L.-L."/>
            <person name="Puazo M."/>
            <person name="Raj R."/>
            <person name="Reid J."/>
            <person name="Rouhana J."/>
            <person name="Saada N."/>
            <person name="Shang Y."/>
            <person name="Simmons D."/>
            <person name="Thornton R."/>
            <person name="Warren J."/>
            <person name="Weissenberger G."/>
            <person name="Zhang J."/>
            <person name="Zhang L."/>
            <person name="Zhou C."/>
            <person name="Zhu D."/>
            <person name="Muzny D."/>
            <person name="Worley K."/>
            <person name="Gibbs R."/>
        </authorList>
    </citation>
    <scope>NUCLEOTIDE SEQUENCE [LARGE SCALE GENOMIC DNA]</scope>
    <source>
        <strain evidence="2 3">DSM 17361</strain>
    </source>
</reference>
<gene>
    <name evidence="2" type="ORF">HMPREF0645_0492</name>
</gene>
<accession>D1PU57</accession>
<sequence>MKLYRAYAAIIAAGLSSVAFAEQTDKDVVLNNYKKTSTEVNTTAENIDENIEKQRDVTYDRENGVLPIADNRGFSLASKDGKFILKPYLMLQTTLAFNYYPDEGLDKAYNQDNVANSGFAIPFGIIGFTGKAFGKIDYNVCVNAAAKGGALLQQAWIDYAPSKALRFRVGKQKTPFAGAFLTTLGETLFPTMPLSLTCTSILPYSLNAVNPSINTGWDLGVKMHGLIANKWGYELGIFNGTGGNVNTATKGFSDDNHLPSLLYAARVTFQGNGPMPMSQGNPNLLDLGTKYLVGLSVNYNNEAENESTNDFRTGVELALLSGSWSMAAEGYYMHVGFTKRMKIDDKFNYLGGYAQLAYFLNKSWQLGVRYDWMDRNGTRKDGSLNSPGVVCNYFIPQTNIKLSAMYQYTGRWGHDTQADRDLDNLGLATHSAMIMMQYAF</sequence>
<dbReference type="InterPro" id="IPR010870">
    <property type="entry name" value="Porin_O/P"/>
</dbReference>
<keyword evidence="1" id="KW-0732">Signal</keyword>
<dbReference type="InterPro" id="IPR023614">
    <property type="entry name" value="Porin_dom_sf"/>
</dbReference>
<protein>
    <submittedName>
        <fullName evidence="2">Phosphate-selective porin O and P</fullName>
    </submittedName>
</protein>
<proteinExistence type="predicted"/>
<evidence type="ECO:0000256" key="1">
    <source>
        <dbReference type="SAM" id="SignalP"/>
    </source>
</evidence>
<dbReference type="AlphaFoldDB" id="D1PU57"/>
<keyword evidence="3" id="KW-1185">Reference proteome</keyword>
<dbReference type="Proteomes" id="UP000003160">
    <property type="component" value="Unassembled WGS sequence"/>
</dbReference>
<feature type="signal peptide" evidence="1">
    <location>
        <begin position="1"/>
        <end position="21"/>
    </location>
</feature>
<name>D1PU57_9BACT</name>
<dbReference type="EMBL" id="ACKS01000024">
    <property type="protein sequence ID" value="EFA45055.1"/>
    <property type="molecule type" value="Genomic_DNA"/>
</dbReference>
<evidence type="ECO:0000313" key="3">
    <source>
        <dbReference type="Proteomes" id="UP000003160"/>
    </source>
</evidence>
<dbReference type="Gene3D" id="2.40.160.10">
    <property type="entry name" value="Porin"/>
    <property type="match status" value="1"/>
</dbReference>